<evidence type="ECO:0000256" key="14">
    <source>
        <dbReference type="ARBA" id="ARBA00058205"/>
    </source>
</evidence>
<evidence type="ECO:0000259" key="19">
    <source>
        <dbReference type="Pfam" id="PF03061"/>
    </source>
</evidence>
<evidence type="ECO:0000256" key="16">
    <source>
        <dbReference type="ARBA" id="ARBA00067273"/>
    </source>
</evidence>
<feature type="domain" description="Thioesterase" evidence="19">
    <location>
        <begin position="61"/>
        <end position="134"/>
    </location>
</feature>
<gene>
    <name evidence="20" type="ORF">EUGRSUZ_F03046</name>
</gene>
<dbReference type="InParanoid" id="A0A059BTP0"/>
<keyword evidence="10" id="KW-0496">Mitochondrion</keyword>
<evidence type="ECO:0000256" key="13">
    <source>
        <dbReference type="ARBA" id="ARBA00052976"/>
    </source>
</evidence>
<evidence type="ECO:0000313" key="20">
    <source>
        <dbReference type="EMBL" id="KCW69638.1"/>
    </source>
</evidence>
<evidence type="ECO:0000256" key="12">
    <source>
        <dbReference type="ARBA" id="ARBA00023242"/>
    </source>
</evidence>
<dbReference type="GO" id="GO:0005634">
    <property type="term" value="C:nucleus"/>
    <property type="evidence" value="ECO:0007669"/>
    <property type="project" value="UniProtKB-SubCell"/>
</dbReference>
<dbReference type="GO" id="GO:0006629">
    <property type="term" value="P:lipid metabolic process"/>
    <property type="evidence" value="ECO:0007669"/>
    <property type="project" value="UniProtKB-KW"/>
</dbReference>
<comment type="catalytic activity">
    <reaction evidence="13">
        <text>a fatty acyl-CoA + H2O = a fatty acid + CoA + H(+)</text>
        <dbReference type="Rhea" id="RHEA:16781"/>
        <dbReference type="ChEBI" id="CHEBI:15377"/>
        <dbReference type="ChEBI" id="CHEBI:15378"/>
        <dbReference type="ChEBI" id="CHEBI:28868"/>
        <dbReference type="ChEBI" id="CHEBI:57287"/>
        <dbReference type="ChEBI" id="CHEBI:77636"/>
    </reaction>
    <physiologicalReaction direction="left-to-right" evidence="13">
        <dbReference type="Rhea" id="RHEA:16782"/>
    </physiologicalReaction>
</comment>
<keyword evidence="11" id="KW-0206">Cytoskeleton</keyword>
<evidence type="ECO:0000256" key="18">
    <source>
        <dbReference type="ARBA" id="ARBA00083956"/>
    </source>
</evidence>
<dbReference type="Gramene" id="KCW69638">
    <property type="protein sequence ID" value="KCW69638"/>
    <property type="gene ID" value="EUGRSUZ_F03046"/>
</dbReference>
<organism evidence="20">
    <name type="scientific">Eucalyptus grandis</name>
    <name type="common">Flooded gum</name>
    <dbReference type="NCBI Taxonomy" id="71139"/>
    <lineage>
        <taxon>Eukaryota</taxon>
        <taxon>Viridiplantae</taxon>
        <taxon>Streptophyta</taxon>
        <taxon>Embryophyta</taxon>
        <taxon>Tracheophyta</taxon>
        <taxon>Spermatophyta</taxon>
        <taxon>Magnoliopsida</taxon>
        <taxon>eudicotyledons</taxon>
        <taxon>Gunneridae</taxon>
        <taxon>Pentapetalae</taxon>
        <taxon>rosids</taxon>
        <taxon>malvids</taxon>
        <taxon>Myrtales</taxon>
        <taxon>Myrtaceae</taxon>
        <taxon>Myrtoideae</taxon>
        <taxon>Eucalypteae</taxon>
        <taxon>Eucalyptus</taxon>
    </lineage>
</organism>
<dbReference type="OrthoDB" id="46529at2759"/>
<dbReference type="EMBL" id="KK198758">
    <property type="protein sequence ID" value="KCW69638.1"/>
    <property type="molecule type" value="Genomic_DNA"/>
</dbReference>
<dbReference type="CDD" id="cd03443">
    <property type="entry name" value="PaaI_thioesterase"/>
    <property type="match status" value="1"/>
</dbReference>
<keyword evidence="6" id="KW-0963">Cytoplasm</keyword>
<sequence length="159" mass="17537">MEDEDDDEVERAARWLEDLSNGVLNREFDFLTLQGLRVVRARKDSLLCTFVVPDRLSDMDGNWHVGAMATLIDDVGAAMAYSATGKLKATLDFCVSYLSTAKIQEEVEIESKVVGPGSKGKLAMVVMEVRRKDSGKLIALAKQWLASVNLTGDQLKSKL</sequence>
<protein>
    <recommendedName>
        <fullName evidence="16">Acyl-coenzyme A thioesterase 13</fullName>
    </recommendedName>
    <alternativeName>
        <fullName evidence="17">Hotdog-fold thioesterase superfamily member 2</fullName>
    </alternativeName>
    <alternativeName>
        <fullName evidence="18">Thioesterase superfamily member 2</fullName>
    </alternativeName>
</protein>
<dbReference type="FunFam" id="3.10.129.10:FF:000021">
    <property type="entry name" value="Acyl-coenzyme A thioesterase 13"/>
    <property type="match status" value="1"/>
</dbReference>
<dbReference type="Gene3D" id="3.10.129.10">
    <property type="entry name" value="Hotdog Thioesterase"/>
    <property type="match status" value="1"/>
</dbReference>
<dbReference type="Pfam" id="PF03061">
    <property type="entry name" value="4HBT"/>
    <property type="match status" value="1"/>
</dbReference>
<dbReference type="InterPro" id="IPR029069">
    <property type="entry name" value="HotDog_dom_sf"/>
</dbReference>
<accession>A0A059BTP0</accession>
<evidence type="ECO:0000256" key="10">
    <source>
        <dbReference type="ARBA" id="ARBA00023128"/>
    </source>
</evidence>
<name>A0A059BTP0_EUCGR</name>
<evidence type="ECO:0000256" key="17">
    <source>
        <dbReference type="ARBA" id="ARBA00081533"/>
    </source>
</evidence>
<dbReference type="InterPro" id="IPR006683">
    <property type="entry name" value="Thioestr_dom"/>
</dbReference>
<evidence type="ECO:0000256" key="2">
    <source>
        <dbReference type="ARBA" id="ARBA00004173"/>
    </source>
</evidence>
<dbReference type="InterPro" id="IPR039298">
    <property type="entry name" value="ACOT13"/>
</dbReference>
<dbReference type="GO" id="GO:0005829">
    <property type="term" value="C:cytosol"/>
    <property type="evidence" value="ECO:0007669"/>
    <property type="project" value="UniProtKB-SubCell"/>
</dbReference>
<dbReference type="GO" id="GO:0005739">
    <property type="term" value="C:mitochondrion"/>
    <property type="evidence" value="ECO:0007669"/>
    <property type="project" value="UniProtKB-SubCell"/>
</dbReference>
<evidence type="ECO:0000256" key="6">
    <source>
        <dbReference type="ARBA" id="ARBA00022490"/>
    </source>
</evidence>
<comment type="function">
    <text evidence="14">Catalyzes the hydrolysis of acyl-CoAs into free fatty acids and coenzyme A (CoASH), regulating their respective intracellular levels. Has acyl-CoA thioesterase activity towards medium (C12) and long-chain (C18) fatty acyl-CoA substrates. Can also hydrolyze 3-hydroxyphenylacetyl-CoA and 3,4-dihydroxyphenylacetyl-CoA (in vitro). May play a role in controlling adaptive thermogenesis.</text>
</comment>
<dbReference type="GO" id="GO:0047617">
    <property type="term" value="F:fatty acyl-CoA hydrolase activity"/>
    <property type="evidence" value="ECO:0000318"/>
    <property type="project" value="GO_Central"/>
</dbReference>
<dbReference type="AlphaFoldDB" id="A0A059BTP0"/>
<evidence type="ECO:0000256" key="4">
    <source>
        <dbReference type="ARBA" id="ARBA00004514"/>
    </source>
</evidence>
<keyword evidence="12" id="KW-0539">Nucleus</keyword>
<keyword evidence="8" id="KW-0007">Acetylation</keyword>
<evidence type="ECO:0000256" key="15">
    <source>
        <dbReference type="ARBA" id="ARBA00064709"/>
    </source>
</evidence>
<evidence type="ECO:0000256" key="7">
    <source>
        <dbReference type="ARBA" id="ARBA00022801"/>
    </source>
</evidence>
<evidence type="ECO:0000256" key="8">
    <source>
        <dbReference type="ARBA" id="ARBA00022990"/>
    </source>
</evidence>
<proteinExistence type="inferred from homology"/>
<dbReference type="PANTHER" id="PTHR21660">
    <property type="entry name" value="THIOESTERASE SUPERFAMILY MEMBER-RELATED"/>
    <property type="match status" value="1"/>
</dbReference>
<evidence type="ECO:0000256" key="9">
    <source>
        <dbReference type="ARBA" id="ARBA00023098"/>
    </source>
</evidence>
<evidence type="ECO:0000256" key="1">
    <source>
        <dbReference type="ARBA" id="ARBA00004123"/>
    </source>
</evidence>
<comment type="subcellular location">
    <subcellularLocation>
        <location evidence="3">Cytoplasm</location>
        <location evidence="3">Cytoskeleton</location>
        <location evidence="3">Spindle</location>
    </subcellularLocation>
    <subcellularLocation>
        <location evidence="4">Cytoplasm</location>
        <location evidence="4">Cytosol</location>
    </subcellularLocation>
    <subcellularLocation>
        <location evidence="2">Mitochondrion</location>
    </subcellularLocation>
    <subcellularLocation>
        <location evidence="1">Nucleus</location>
    </subcellularLocation>
</comment>
<evidence type="ECO:0000256" key="5">
    <source>
        <dbReference type="ARBA" id="ARBA00008324"/>
    </source>
</evidence>
<dbReference type="SUPFAM" id="SSF54637">
    <property type="entry name" value="Thioesterase/thiol ester dehydrase-isomerase"/>
    <property type="match status" value="1"/>
</dbReference>
<dbReference type="eggNOG" id="KOG3328">
    <property type="taxonomic scope" value="Eukaryota"/>
</dbReference>
<dbReference type="GO" id="GO:0005819">
    <property type="term" value="C:spindle"/>
    <property type="evidence" value="ECO:0007669"/>
    <property type="project" value="UniProtKB-SubCell"/>
</dbReference>
<comment type="subunit">
    <text evidence="15">Homotetramer. Interacts with PCTP.</text>
</comment>
<dbReference type="OMA" id="KQWMASH"/>
<comment type="similarity">
    <text evidence="5">Belongs to the thioesterase PaaI family.</text>
</comment>
<evidence type="ECO:0000256" key="3">
    <source>
        <dbReference type="ARBA" id="ARBA00004186"/>
    </source>
</evidence>
<evidence type="ECO:0000256" key="11">
    <source>
        <dbReference type="ARBA" id="ARBA00023212"/>
    </source>
</evidence>
<dbReference type="FunCoup" id="A0A059BTP0">
    <property type="interactions" value="1"/>
</dbReference>
<dbReference type="PANTHER" id="PTHR21660:SF1">
    <property type="entry name" value="ACYL-COENZYME A THIOESTERASE 13"/>
    <property type="match status" value="1"/>
</dbReference>
<keyword evidence="7" id="KW-0378">Hydrolase</keyword>
<keyword evidence="9" id="KW-0443">Lipid metabolism</keyword>
<reference evidence="20" key="1">
    <citation type="submission" date="2013-07" db="EMBL/GenBank/DDBJ databases">
        <title>The genome of Eucalyptus grandis.</title>
        <authorList>
            <person name="Schmutz J."/>
            <person name="Hayes R."/>
            <person name="Myburg A."/>
            <person name="Tuskan G."/>
            <person name="Grattapaglia D."/>
            <person name="Rokhsar D.S."/>
        </authorList>
    </citation>
    <scope>NUCLEOTIDE SEQUENCE</scope>
    <source>
        <tissue evidence="20">Leaf extractions</tissue>
    </source>
</reference>